<accession>A0ACB5RG61</accession>
<comment type="caution">
    <text evidence="1">The sequence shown here is derived from an EMBL/GenBank/DDBJ whole genome shotgun (WGS) entry which is preliminary data.</text>
</comment>
<evidence type="ECO:0000313" key="2">
    <source>
        <dbReference type="Proteomes" id="UP001058074"/>
    </source>
</evidence>
<keyword evidence="2" id="KW-1185">Reference proteome</keyword>
<gene>
    <name evidence="1" type="ORF">rsdtw13_33440</name>
</gene>
<name>A0ACB5RG61_9CLOT</name>
<protein>
    <submittedName>
        <fullName evidence="1">ABC transporter substrate-binding protein</fullName>
    </submittedName>
</protein>
<sequence>MNKKIIAVISSITILTTLLVGCAEDKITGKPEKNNEIKSVKLIVPDGLPSIALSKLIKDDKKIGSVNIESSIEKTTEALTSDILKGEPDIAVVPSNLAAQAYNKGIGYQIVGTVGWGSMFLVSSDPEIKTIDSVKGKEVCNIGRGLTPDIVFKGVLKNKGIDAEKDLNLSYVSAASELPPLLISGKTKIAVVPEPALSAIEVKKKDLRIISDLNEEWKTILSSQYGFPQSTLIVKERLLKTNKDFVDKFIKSVEQDVNWVTENKKETASISKELGITINNAIVPKALEKANIKFVNIKETKSVYKKYFEKLKEFEPKNIGGKVPDEKIFGE</sequence>
<dbReference type="EMBL" id="BROD01000001">
    <property type="protein sequence ID" value="GKX68086.1"/>
    <property type="molecule type" value="Genomic_DNA"/>
</dbReference>
<dbReference type="Proteomes" id="UP001058074">
    <property type="component" value="Unassembled WGS sequence"/>
</dbReference>
<organism evidence="1 2">
    <name type="scientific">Inconstantimicrobium mannanitabidum</name>
    <dbReference type="NCBI Taxonomy" id="1604901"/>
    <lineage>
        <taxon>Bacteria</taxon>
        <taxon>Bacillati</taxon>
        <taxon>Bacillota</taxon>
        <taxon>Clostridia</taxon>
        <taxon>Eubacteriales</taxon>
        <taxon>Clostridiaceae</taxon>
        <taxon>Inconstantimicrobium</taxon>
    </lineage>
</organism>
<evidence type="ECO:0000313" key="1">
    <source>
        <dbReference type="EMBL" id="GKX68086.1"/>
    </source>
</evidence>
<reference evidence="1" key="1">
    <citation type="journal article" date="2025" name="Int. J. Syst. Evol. Microbiol.">
        <title>Inconstantimicrobium mannanitabidum sp. nov., a novel member of the family Clostridiaceae isolated from anoxic soil under the treatment of reductive soil disinfestation.</title>
        <authorList>
            <person name="Ueki A."/>
            <person name="Tonouchi A."/>
            <person name="Honma S."/>
            <person name="Kaku N."/>
            <person name="Ueki K."/>
        </authorList>
    </citation>
    <scope>NUCLEOTIDE SEQUENCE</scope>
    <source>
        <strain evidence="1">TW13</strain>
    </source>
</reference>
<proteinExistence type="predicted"/>